<evidence type="ECO:0000256" key="1">
    <source>
        <dbReference type="ARBA" id="ARBA00022448"/>
    </source>
</evidence>
<organism evidence="5 6">
    <name type="scientific">Pacificimonas pallii</name>
    <dbReference type="NCBI Taxonomy" id="2827236"/>
    <lineage>
        <taxon>Bacteria</taxon>
        <taxon>Pseudomonadati</taxon>
        <taxon>Pseudomonadota</taxon>
        <taxon>Alphaproteobacteria</taxon>
        <taxon>Sphingomonadales</taxon>
        <taxon>Sphingosinicellaceae</taxon>
        <taxon>Pacificimonas</taxon>
    </lineage>
</organism>
<dbReference type="InterPro" id="IPR050093">
    <property type="entry name" value="ABC_SmlMolc_Importer"/>
</dbReference>
<evidence type="ECO:0000259" key="4">
    <source>
        <dbReference type="PROSITE" id="PS50893"/>
    </source>
</evidence>
<dbReference type="Proteomes" id="UP000722336">
    <property type="component" value="Unassembled WGS sequence"/>
</dbReference>
<dbReference type="InterPro" id="IPR003593">
    <property type="entry name" value="AAA+_ATPase"/>
</dbReference>
<dbReference type="InterPro" id="IPR003439">
    <property type="entry name" value="ABC_transporter-like_ATP-bd"/>
</dbReference>
<dbReference type="PROSITE" id="PS50893">
    <property type="entry name" value="ABC_TRANSPORTER_2"/>
    <property type="match status" value="1"/>
</dbReference>
<dbReference type="PANTHER" id="PTHR42781:SF4">
    <property type="entry name" value="SPERMIDINE_PUTRESCINE IMPORT ATP-BINDING PROTEIN POTA"/>
    <property type="match status" value="1"/>
</dbReference>
<accession>A0ABS6SD30</accession>
<keyword evidence="1" id="KW-0813">Transport</keyword>
<evidence type="ECO:0000256" key="3">
    <source>
        <dbReference type="ARBA" id="ARBA00022840"/>
    </source>
</evidence>
<evidence type="ECO:0000256" key="2">
    <source>
        <dbReference type="ARBA" id="ARBA00022741"/>
    </source>
</evidence>
<name>A0ABS6SD30_9SPHN</name>
<proteinExistence type="predicted"/>
<reference evidence="5 6" key="1">
    <citation type="submission" date="2021-04" db="EMBL/GenBank/DDBJ databases">
        <authorList>
            <person name="Pira H."/>
            <person name="Risdian C."/>
            <person name="Wink J."/>
        </authorList>
    </citation>
    <scope>NUCLEOTIDE SEQUENCE [LARGE SCALE GENOMIC DNA]</scope>
    <source>
        <strain evidence="5 6">WHA3</strain>
    </source>
</reference>
<dbReference type="Pfam" id="PF00005">
    <property type="entry name" value="ABC_tran"/>
    <property type="match status" value="1"/>
</dbReference>
<dbReference type="GO" id="GO:0005524">
    <property type="term" value="F:ATP binding"/>
    <property type="evidence" value="ECO:0007669"/>
    <property type="project" value="UniProtKB-KW"/>
</dbReference>
<feature type="domain" description="ABC transporter" evidence="4">
    <location>
        <begin position="2"/>
        <end position="229"/>
    </location>
</feature>
<dbReference type="PROSITE" id="PS00211">
    <property type="entry name" value="ABC_TRANSPORTER_1"/>
    <property type="match status" value="1"/>
</dbReference>
<protein>
    <submittedName>
        <fullName evidence="5">ATP-binding cassette domain-containing protein</fullName>
    </submittedName>
</protein>
<dbReference type="SMART" id="SM00382">
    <property type="entry name" value="AAA"/>
    <property type="match status" value="1"/>
</dbReference>
<evidence type="ECO:0000313" key="6">
    <source>
        <dbReference type="Proteomes" id="UP000722336"/>
    </source>
</evidence>
<evidence type="ECO:0000313" key="5">
    <source>
        <dbReference type="EMBL" id="MBV7256319.1"/>
    </source>
</evidence>
<keyword evidence="3 5" id="KW-0067">ATP-binding</keyword>
<dbReference type="InterPro" id="IPR017871">
    <property type="entry name" value="ABC_transporter-like_CS"/>
</dbReference>
<dbReference type="PANTHER" id="PTHR42781">
    <property type="entry name" value="SPERMIDINE/PUTRESCINE IMPORT ATP-BINDING PROTEIN POTA"/>
    <property type="match status" value="1"/>
</dbReference>
<dbReference type="EMBL" id="JAGSPA010000002">
    <property type="protein sequence ID" value="MBV7256319.1"/>
    <property type="molecule type" value="Genomic_DNA"/>
</dbReference>
<dbReference type="RefSeq" id="WP_218444910.1">
    <property type="nucleotide sequence ID" value="NZ_JAGSPA010000002.1"/>
</dbReference>
<comment type="caution">
    <text evidence="5">The sequence shown here is derived from an EMBL/GenBank/DDBJ whole genome shotgun (WGS) entry which is preliminary data.</text>
</comment>
<keyword evidence="2" id="KW-0547">Nucleotide-binding</keyword>
<gene>
    <name evidence="5" type="ORF">KCG44_05910</name>
</gene>
<sequence>MYSLQNISVSYGTTIALRPVSMEVEPGKTLVLIGPSGSGKSTLLRVMAGLVTPEGVLAFGGAPVTDWQRVRRRIGYVIQDGGLFPHLTARENILLMSRELGLDNAARVEELAALTHLQQDQLDRYPAELSGGQRQRVGIVRALMLDPDVLLLDEPLSALDPVIRAGLADELKNIIGTLKKTAVLVTHSLSEARFFSDRLVLMRGGAVVQEGSYADFEARPADPFVTEFIDAERKL</sequence>
<keyword evidence="6" id="KW-1185">Reference proteome</keyword>